<dbReference type="Proteomes" id="UP000194141">
    <property type="component" value="Unassembled WGS sequence"/>
</dbReference>
<feature type="signal peptide" evidence="2">
    <location>
        <begin position="1"/>
        <end position="30"/>
    </location>
</feature>
<comment type="caution">
    <text evidence="3">The sequence shown here is derived from an EMBL/GenBank/DDBJ whole genome shotgun (WGS) entry which is preliminary data.</text>
</comment>
<protein>
    <submittedName>
        <fullName evidence="3">Uncharacterized protein</fullName>
    </submittedName>
</protein>
<feature type="transmembrane region" description="Helical" evidence="1">
    <location>
        <begin position="131"/>
        <end position="148"/>
    </location>
</feature>
<evidence type="ECO:0000313" key="3">
    <source>
        <dbReference type="EMBL" id="OSS41884.1"/>
    </source>
</evidence>
<evidence type="ECO:0000256" key="1">
    <source>
        <dbReference type="SAM" id="Phobius"/>
    </source>
</evidence>
<feature type="transmembrane region" description="Helical" evidence="1">
    <location>
        <begin position="73"/>
        <end position="93"/>
    </location>
</feature>
<dbReference type="AlphaFoldDB" id="A0A1X4XWI9"/>
<keyword evidence="1" id="KW-0472">Membrane</keyword>
<keyword evidence="1" id="KW-1133">Transmembrane helix</keyword>
<accession>A0A1X4XWI9</accession>
<evidence type="ECO:0000256" key="2">
    <source>
        <dbReference type="SAM" id="SignalP"/>
    </source>
</evidence>
<feature type="transmembrane region" description="Helical" evidence="1">
    <location>
        <begin position="40"/>
        <end position="61"/>
    </location>
</feature>
<dbReference type="RefSeq" id="WP_086034125.1">
    <property type="nucleotide sequence ID" value="NZ_MDSU01000018.1"/>
</dbReference>
<feature type="chain" id="PRO_5012214138" evidence="2">
    <location>
        <begin position="31"/>
        <end position="219"/>
    </location>
</feature>
<name>A0A1X4XWI9_9BACT</name>
<gene>
    <name evidence="3" type="ORF">DESAMIL20_1437</name>
</gene>
<proteinExistence type="predicted"/>
<sequence length="219" mass="24295">MSQKTYSFRGIRVFFLCAAVLLVFCGFANASQGVPAPVGKWIAPIIYLGAFALLSQGFMHLDPERKKANEKTVGVITLVVGLMWWPFLIAMISAQGLGFITNFVTGLAGMYAFFFTVLGILEIFSLPKKSLGGIAILIGWLTLAYALFWLTYDLPIGGRWVYHFSIAFVWFVAMNLAGLLMQGRMNEKLVGWVVTFAALYTFAIPAILWSMPLHMQGPF</sequence>
<feature type="transmembrane region" description="Helical" evidence="1">
    <location>
        <begin position="99"/>
        <end position="124"/>
    </location>
</feature>
<reference evidence="3 4" key="1">
    <citation type="journal article" date="2017" name="Front. Microbiol.">
        <title>Genome Sequence of Desulfurella amilsii Strain TR1 and Comparative Genomics of Desulfurellaceae Family.</title>
        <authorList>
            <person name="Florentino A.P."/>
            <person name="Stams A.J."/>
            <person name="Sanchez-Andrea I."/>
        </authorList>
    </citation>
    <scope>NUCLEOTIDE SEQUENCE [LARGE SCALE GENOMIC DNA]</scope>
    <source>
        <strain evidence="3 4">TR1</strain>
    </source>
</reference>
<keyword evidence="1" id="KW-0812">Transmembrane</keyword>
<evidence type="ECO:0000313" key="4">
    <source>
        <dbReference type="Proteomes" id="UP000194141"/>
    </source>
</evidence>
<dbReference type="EMBL" id="MDSU01000018">
    <property type="protein sequence ID" value="OSS41884.1"/>
    <property type="molecule type" value="Genomic_DNA"/>
</dbReference>
<dbReference type="OrthoDB" id="9255654at2"/>
<keyword evidence="2" id="KW-0732">Signal</keyword>
<feature type="transmembrane region" description="Helical" evidence="1">
    <location>
        <begin position="160"/>
        <end position="177"/>
    </location>
</feature>
<keyword evidence="4" id="KW-1185">Reference proteome</keyword>
<organism evidence="3 4">
    <name type="scientific">Desulfurella amilsii</name>
    <dbReference type="NCBI Taxonomy" id="1562698"/>
    <lineage>
        <taxon>Bacteria</taxon>
        <taxon>Pseudomonadati</taxon>
        <taxon>Campylobacterota</taxon>
        <taxon>Desulfurellia</taxon>
        <taxon>Desulfurellales</taxon>
        <taxon>Desulfurellaceae</taxon>
        <taxon>Desulfurella</taxon>
    </lineage>
</organism>
<feature type="transmembrane region" description="Helical" evidence="1">
    <location>
        <begin position="189"/>
        <end position="211"/>
    </location>
</feature>